<evidence type="ECO:0000259" key="6">
    <source>
        <dbReference type="Pfam" id="PF01145"/>
    </source>
</evidence>
<dbReference type="Pfam" id="PF01145">
    <property type="entry name" value="Band_7"/>
    <property type="match status" value="1"/>
</dbReference>
<evidence type="ECO:0000256" key="1">
    <source>
        <dbReference type="ARBA" id="ARBA00004167"/>
    </source>
</evidence>
<evidence type="ECO:0000313" key="8">
    <source>
        <dbReference type="Proteomes" id="UP000615755"/>
    </source>
</evidence>
<feature type="domain" description="Band 7" evidence="6">
    <location>
        <begin position="70"/>
        <end position="268"/>
    </location>
</feature>
<name>A0ABR9EA91_9GAMM</name>
<keyword evidence="8" id="KW-1185">Reference proteome</keyword>
<proteinExistence type="predicted"/>
<sequence>MNIVFTPDTTLVVLAGLCVALLVTNIGMRILKRYKPNVRKQILSWRFRAGITLLIFMFLAVVLIPVMFIKIDSGEVGVLWKRLGGGTYMHQPFDEGTVLVMPWDTLTIYSSRFQTAHETVFAITAQGLRITLDITVRYRPVVEHIPYLHKLVGPDYLNETVLPEVNSAVRMIVSGYTAEEVYGHQRTEVQNALLNEVLKELKLQEQTILEQEEDSESLMRGHALINLDDVLIRRVDIPEKVHNAIISKVNQLYLNEEYEMRLEVADKEAMRKKKEAKGIKDFQEMVSGGISETYLRWRGIEATVELAKSNNAKVVVIGSGKDGLPLILNTESSQGPIISPQAAHGQSKEKTHSKSSPKRPEREYVNTDDKELDLQAGEPLSNGHLSTTQAGEVLNKK</sequence>
<dbReference type="InterPro" id="IPR036013">
    <property type="entry name" value="Band_7/SPFH_dom_sf"/>
</dbReference>
<keyword evidence="5" id="KW-0812">Transmembrane</keyword>
<feature type="compositionally biased region" description="Basic and acidic residues" evidence="4">
    <location>
        <begin position="346"/>
        <end position="373"/>
    </location>
</feature>
<dbReference type="SUPFAM" id="SSF117892">
    <property type="entry name" value="Band 7/SPFH domain"/>
    <property type="match status" value="1"/>
</dbReference>
<dbReference type="Proteomes" id="UP000615755">
    <property type="component" value="Unassembled WGS sequence"/>
</dbReference>
<evidence type="ECO:0000256" key="3">
    <source>
        <dbReference type="SAM" id="Coils"/>
    </source>
</evidence>
<evidence type="ECO:0000256" key="5">
    <source>
        <dbReference type="SAM" id="Phobius"/>
    </source>
</evidence>
<dbReference type="RefSeq" id="WP_192507131.1">
    <property type="nucleotide sequence ID" value="NZ_AQGV01000012.1"/>
</dbReference>
<dbReference type="CDD" id="cd03401">
    <property type="entry name" value="SPFH_prohibitin"/>
    <property type="match status" value="1"/>
</dbReference>
<dbReference type="Gene3D" id="3.30.479.30">
    <property type="entry name" value="Band 7 domain"/>
    <property type="match status" value="1"/>
</dbReference>
<accession>A0ABR9EA91</accession>
<evidence type="ECO:0000256" key="4">
    <source>
        <dbReference type="SAM" id="MobiDB-lite"/>
    </source>
</evidence>
<dbReference type="EMBL" id="AQGV01000012">
    <property type="protein sequence ID" value="MBE0367747.1"/>
    <property type="molecule type" value="Genomic_DNA"/>
</dbReference>
<organism evidence="7 8">
    <name type="scientific">Pseudoalteromonas aurantia 208</name>
    <dbReference type="NCBI Taxonomy" id="1314867"/>
    <lineage>
        <taxon>Bacteria</taxon>
        <taxon>Pseudomonadati</taxon>
        <taxon>Pseudomonadota</taxon>
        <taxon>Gammaproteobacteria</taxon>
        <taxon>Alteromonadales</taxon>
        <taxon>Pseudoalteromonadaceae</taxon>
        <taxon>Pseudoalteromonas</taxon>
    </lineage>
</organism>
<reference evidence="7 8" key="1">
    <citation type="submission" date="2015-03" db="EMBL/GenBank/DDBJ databases">
        <title>Genome sequence of Pseudoalteromonas aurantia.</title>
        <authorList>
            <person name="Xie B.-B."/>
            <person name="Rong J.-C."/>
            <person name="Qin Q.-L."/>
            <person name="Zhang Y.-Z."/>
        </authorList>
    </citation>
    <scope>NUCLEOTIDE SEQUENCE [LARGE SCALE GENOMIC DNA]</scope>
    <source>
        <strain evidence="7 8">208</strain>
    </source>
</reference>
<dbReference type="PANTHER" id="PTHR23222:SF1">
    <property type="entry name" value="PROHIBITIN-2"/>
    <property type="match status" value="1"/>
</dbReference>
<evidence type="ECO:0000256" key="2">
    <source>
        <dbReference type="ARBA" id="ARBA00023136"/>
    </source>
</evidence>
<evidence type="ECO:0000313" key="7">
    <source>
        <dbReference type="EMBL" id="MBE0367747.1"/>
    </source>
</evidence>
<keyword evidence="5" id="KW-1133">Transmembrane helix</keyword>
<protein>
    <recommendedName>
        <fullName evidence="6">Band 7 domain-containing protein</fullName>
    </recommendedName>
</protein>
<dbReference type="PANTHER" id="PTHR23222">
    <property type="entry name" value="PROHIBITIN"/>
    <property type="match status" value="1"/>
</dbReference>
<gene>
    <name evidence="7" type="ORF">PAUR_a1176</name>
</gene>
<keyword evidence="2 5" id="KW-0472">Membrane</keyword>
<comment type="caution">
    <text evidence="7">The sequence shown here is derived from an EMBL/GenBank/DDBJ whole genome shotgun (WGS) entry which is preliminary data.</text>
</comment>
<feature type="coiled-coil region" evidence="3">
    <location>
        <begin position="184"/>
        <end position="214"/>
    </location>
</feature>
<comment type="subcellular location">
    <subcellularLocation>
        <location evidence="1">Membrane</location>
        <topology evidence="1">Single-pass membrane protein</topology>
    </subcellularLocation>
</comment>
<feature type="transmembrane region" description="Helical" evidence="5">
    <location>
        <begin position="12"/>
        <end position="31"/>
    </location>
</feature>
<feature type="transmembrane region" description="Helical" evidence="5">
    <location>
        <begin position="51"/>
        <end position="69"/>
    </location>
</feature>
<keyword evidence="3" id="KW-0175">Coiled coil</keyword>
<dbReference type="InterPro" id="IPR000163">
    <property type="entry name" value="Prohibitin"/>
</dbReference>
<feature type="region of interest" description="Disordered" evidence="4">
    <location>
        <begin position="335"/>
        <end position="397"/>
    </location>
</feature>
<dbReference type="InterPro" id="IPR001107">
    <property type="entry name" value="Band_7"/>
</dbReference>